<dbReference type="EMBL" id="AEHJ01000011">
    <property type="protein sequence ID" value="EFO78143.1"/>
    <property type="molecule type" value="Genomic_DNA"/>
</dbReference>
<proteinExistence type="predicted"/>
<reference evidence="1 2" key="1">
    <citation type="submission" date="2010-10" db="EMBL/GenBank/DDBJ databases">
        <authorList>
            <person name="Durkin A.S."/>
            <person name="Madupu R."/>
            <person name="Torralba M."/>
            <person name="Gillis M."/>
            <person name="Methe B."/>
            <person name="Sutton G."/>
            <person name="Nelson K.E."/>
        </authorList>
    </citation>
    <scope>NUCLEOTIDE SEQUENCE [LARGE SCALE GENOMIC DNA]</scope>
    <source>
        <strain evidence="1 2">JCVIHMP022</strain>
    </source>
</reference>
<dbReference type="AlphaFoldDB" id="A0AB72Z212"/>
<protein>
    <submittedName>
        <fullName evidence="1">Uncharacterized protein</fullName>
    </submittedName>
</protein>
<name>A0AB72Z212_9BIFI</name>
<evidence type="ECO:0000313" key="1">
    <source>
        <dbReference type="EMBL" id="EFO78143.1"/>
    </source>
</evidence>
<dbReference type="Proteomes" id="UP000003457">
    <property type="component" value="Unassembled WGS sequence"/>
</dbReference>
<sequence length="57" mass="6490">MKATSGNMSVMPMGATEDRLYRVSRSNGVTVMYLSEREMRDMCKCLQQLGLVKVEEQ</sequence>
<gene>
    <name evidence="1" type="ORF">HMPREF9003_0173</name>
</gene>
<evidence type="ECO:0000313" key="2">
    <source>
        <dbReference type="Proteomes" id="UP000003457"/>
    </source>
</evidence>
<comment type="caution">
    <text evidence="1">The sequence shown here is derived from an EMBL/GenBank/DDBJ whole genome shotgun (WGS) entry which is preliminary data.</text>
</comment>
<accession>A0AB72Z212</accession>
<organism evidence="1 2">
    <name type="scientific">Bifidobacterium dentium JCVIHMP022</name>
    <dbReference type="NCBI Taxonomy" id="553191"/>
    <lineage>
        <taxon>Bacteria</taxon>
        <taxon>Bacillati</taxon>
        <taxon>Actinomycetota</taxon>
        <taxon>Actinomycetes</taxon>
        <taxon>Bifidobacteriales</taxon>
        <taxon>Bifidobacteriaceae</taxon>
        <taxon>Bifidobacterium</taxon>
    </lineage>
</organism>